<dbReference type="SMART" id="SM00315">
    <property type="entry name" value="RGS"/>
    <property type="match status" value="1"/>
</dbReference>
<feature type="region of interest" description="Disordered" evidence="1">
    <location>
        <begin position="74"/>
        <end position="99"/>
    </location>
</feature>
<evidence type="ECO:0000259" key="2">
    <source>
        <dbReference type="PROSITE" id="PS50132"/>
    </source>
</evidence>
<dbReference type="CDD" id="cd07440">
    <property type="entry name" value="RGS"/>
    <property type="match status" value="1"/>
</dbReference>
<dbReference type="Pfam" id="PF00615">
    <property type="entry name" value="RGS"/>
    <property type="match status" value="1"/>
</dbReference>
<dbReference type="InterPro" id="IPR016137">
    <property type="entry name" value="RGS"/>
</dbReference>
<dbReference type="PANTHER" id="PTHR10845">
    <property type="entry name" value="REGULATOR OF G PROTEIN SIGNALING"/>
    <property type="match status" value="1"/>
</dbReference>
<dbReference type="Proteomes" id="UP000265703">
    <property type="component" value="Unassembled WGS sequence"/>
</dbReference>
<proteinExistence type="predicted"/>
<feature type="compositionally biased region" description="Acidic residues" evidence="1">
    <location>
        <begin position="34"/>
        <end position="51"/>
    </location>
</feature>
<gene>
    <name evidence="3" type="ORF">C1645_700074</name>
</gene>
<name>A0A397SE37_9GLOM</name>
<feature type="region of interest" description="Disordered" evidence="1">
    <location>
        <begin position="1"/>
        <end position="51"/>
    </location>
</feature>
<dbReference type="OrthoDB" id="196547at2759"/>
<protein>
    <submittedName>
        <fullName evidence="3">RGS domain-containing protein</fullName>
    </submittedName>
</protein>
<organism evidence="3 4">
    <name type="scientific">Glomus cerebriforme</name>
    <dbReference type="NCBI Taxonomy" id="658196"/>
    <lineage>
        <taxon>Eukaryota</taxon>
        <taxon>Fungi</taxon>
        <taxon>Fungi incertae sedis</taxon>
        <taxon>Mucoromycota</taxon>
        <taxon>Glomeromycotina</taxon>
        <taxon>Glomeromycetes</taxon>
        <taxon>Glomerales</taxon>
        <taxon>Glomeraceae</taxon>
        <taxon>Glomus</taxon>
    </lineage>
</organism>
<dbReference type="PRINTS" id="PR01301">
    <property type="entry name" value="RGSPROTEIN"/>
</dbReference>
<sequence length="281" mass="32933">MDTDEFITKSSSSSSSKLHFPLPPPPPSFPDSFSEYDEDDRDIFYDDDDNDDEVDDIFSDDDLKKFNHNYKKNQKHTRTLSQYAQQQHQHQHSRSLSTPSIIPSFNSQRPLIPSINYDNHNEYKQRTIISSKKLASFFGDKPPIDICVKEIEKEGLKAMLHSKIPLCYFLYSLLEEYSCENLFFFLEVEQYESFDFVNSTQQYMTAQHIFDTYLTRNSQFEVNIDDKVRKSVIASIKSQRDPIHCFDEAKRAIFVLLEVSFARFIRSPTAELMKQEIGIYC</sequence>
<dbReference type="EMBL" id="QKYT01000659">
    <property type="protein sequence ID" value="RIA82505.1"/>
    <property type="molecule type" value="Genomic_DNA"/>
</dbReference>
<evidence type="ECO:0000313" key="4">
    <source>
        <dbReference type="Proteomes" id="UP000265703"/>
    </source>
</evidence>
<feature type="domain" description="RGS" evidence="2">
    <location>
        <begin position="155"/>
        <end position="258"/>
    </location>
</feature>
<dbReference type="STRING" id="658196.A0A397SE37"/>
<keyword evidence="4" id="KW-1185">Reference proteome</keyword>
<reference evidence="3 4" key="1">
    <citation type="submission" date="2018-06" db="EMBL/GenBank/DDBJ databases">
        <title>Comparative genomics reveals the genomic features of Rhizophagus irregularis, R. cerebriforme, R. diaphanum and Gigaspora rosea, and their symbiotic lifestyle signature.</title>
        <authorList>
            <person name="Morin E."/>
            <person name="San Clemente H."/>
            <person name="Chen E.C.H."/>
            <person name="De La Providencia I."/>
            <person name="Hainaut M."/>
            <person name="Kuo A."/>
            <person name="Kohler A."/>
            <person name="Murat C."/>
            <person name="Tang N."/>
            <person name="Roy S."/>
            <person name="Loubradou J."/>
            <person name="Henrissat B."/>
            <person name="Grigoriev I.V."/>
            <person name="Corradi N."/>
            <person name="Roux C."/>
            <person name="Martin F.M."/>
        </authorList>
    </citation>
    <scope>NUCLEOTIDE SEQUENCE [LARGE SCALE GENOMIC DNA]</scope>
    <source>
        <strain evidence="3 4">DAOM 227022</strain>
    </source>
</reference>
<dbReference type="Gene3D" id="1.10.167.10">
    <property type="entry name" value="Regulator of G-protein Signalling 4, domain 2"/>
    <property type="match status" value="1"/>
</dbReference>
<comment type="caution">
    <text evidence="3">The sequence shown here is derived from an EMBL/GenBank/DDBJ whole genome shotgun (WGS) entry which is preliminary data.</text>
</comment>
<accession>A0A397SE37</accession>
<dbReference type="PANTHER" id="PTHR10845:SF192">
    <property type="entry name" value="DOUBLE HIT, ISOFORM B"/>
    <property type="match status" value="1"/>
</dbReference>
<evidence type="ECO:0000313" key="3">
    <source>
        <dbReference type="EMBL" id="RIA82505.1"/>
    </source>
</evidence>
<dbReference type="PROSITE" id="PS50132">
    <property type="entry name" value="RGS"/>
    <property type="match status" value="1"/>
</dbReference>
<feature type="compositionally biased region" description="Low complexity" evidence="1">
    <location>
        <begin position="9"/>
        <end position="20"/>
    </location>
</feature>
<dbReference type="InterPro" id="IPR036305">
    <property type="entry name" value="RGS_sf"/>
</dbReference>
<evidence type="ECO:0000256" key="1">
    <source>
        <dbReference type="SAM" id="MobiDB-lite"/>
    </source>
</evidence>
<dbReference type="AlphaFoldDB" id="A0A397SE37"/>
<dbReference type="SUPFAM" id="SSF48097">
    <property type="entry name" value="Regulator of G-protein signaling, RGS"/>
    <property type="match status" value="1"/>
</dbReference>
<dbReference type="InterPro" id="IPR044926">
    <property type="entry name" value="RGS_subdomain_2"/>
</dbReference>